<evidence type="ECO:0000313" key="4">
    <source>
        <dbReference type="EMBL" id="QDV09783.1"/>
    </source>
</evidence>
<accession>A0A518F0B9</accession>
<evidence type="ECO:0000256" key="2">
    <source>
        <dbReference type="SAM" id="SignalP"/>
    </source>
</evidence>
<evidence type="ECO:0000313" key="5">
    <source>
        <dbReference type="Proteomes" id="UP000320390"/>
    </source>
</evidence>
<dbReference type="Pfam" id="PF03629">
    <property type="entry name" value="SASA"/>
    <property type="match status" value="2"/>
</dbReference>
<reference evidence="4 5" key="1">
    <citation type="submission" date="2019-02" db="EMBL/GenBank/DDBJ databases">
        <title>Deep-cultivation of Planctomycetes and their phenomic and genomic characterization uncovers novel biology.</title>
        <authorList>
            <person name="Wiegand S."/>
            <person name="Jogler M."/>
            <person name="Boedeker C."/>
            <person name="Pinto D."/>
            <person name="Vollmers J."/>
            <person name="Rivas-Marin E."/>
            <person name="Kohn T."/>
            <person name="Peeters S.H."/>
            <person name="Heuer A."/>
            <person name="Rast P."/>
            <person name="Oberbeckmann S."/>
            <person name="Bunk B."/>
            <person name="Jeske O."/>
            <person name="Meyerdierks A."/>
            <person name="Storesund J.E."/>
            <person name="Kallscheuer N."/>
            <person name="Luecker S."/>
            <person name="Lage O.M."/>
            <person name="Pohl T."/>
            <person name="Merkel B.J."/>
            <person name="Hornburger P."/>
            <person name="Mueller R.-W."/>
            <person name="Bruemmer F."/>
            <person name="Labrenz M."/>
            <person name="Spormann A.M."/>
            <person name="Op den Camp H."/>
            <person name="Overmann J."/>
            <person name="Amann R."/>
            <person name="Jetten M.S.M."/>
            <person name="Mascher T."/>
            <person name="Medema M.H."/>
            <person name="Devos D.P."/>
            <person name="Kaster A.-K."/>
            <person name="Ovreas L."/>
            <person name="Rohde M."/>
            <person name="Galperin M.Y."/>
            <person name="Jogler C."/>
        </authorList>
    </citation>
    <scope>NUCLEOTIDE SEQUENCE [LARGE SCALE GENOMIC DNA]</scope>
    <source>
        <strain evidence="4 5">Poly30</strain>
    </source>
</reference>
<keyword evidence="1" id="KW-0378">Hydrolase</keyword>
<dbReference type="PANTHER" id="PTHR31988:SF19">
    <property type="entry name" value="9-O-ACETYL-N-ACETYLNEURAMINIC ACID DEACETYLASE-RELATED"/>
    <property type="match status" value="1"/>
</dbReference>
<dbReference type="GO" id="GO:0016788">
    <property type="term" value="F:hydrolase activity, acting on ester bonds"/>
    <property type="evidence" value="ECO:0007669"/>
    <property type="project" value="UniProtKB-ARBA"/>
</dbReference>
<keyword evidence="2" id="KW-0732">Signal</keyword>
<dbReference type="PANTHER" id="PTHR31988">
    <property type="entry name" value="ESTERASE, PUTATIVE (DUF303)-RELATED"/>
    <property type="match status" value="1"/>
</dbReference>
<dbReference type="InterPro" id="IPR005181">
    <property type="entry name" value="SASA"/>
</dbReference>
<dbReference type="InterPro" id="IPR036514">
    <property type="entry name" value="SGNH_hydro_sf"/>
</dbReference>
<dbReference type="AlphaFoldDB" id="A0A518F0B9"/>
<dbReference type="SUPFAM" id="SSF52266">
    <property type="entry name" value="SGNH hydrolase"/>
    <property type="match status" value="2"/>
</dbReference>
<dbReference type="InterPro" id="IPR052940">
    <property type="entry name" value="Carb_Esterase_6"/>
</dbReference>
<dbReference type="RefSeq" id="WP_145204780.1">
    <property type="nucleotide sequence ID" value="NZ_CP036434.1"/>
</dbReference>
<dbReference type="EMBL" id="CP036434">
    <property type="protein sequence ID" value="QDV09783.1"/>
    <property type="molecule type" value="Genomic_DNA"/>
</dbReference>
<dbReference type="Gene3D" id="3.40.50.1110">
    <property type="entry name" value="SGNH hydrolase"/>
    <property type="match status" value="2"/>
</dbReference>
<organism evidence="4 5">
    <name type="scientific">Saltatorellus ferox</name>
    <dbReference type="NCBI Taxonomy" id="2528018"/>
    <lineage>
        <taxon>Bacteria</taxon>
        <taxon>Pseudomonadati</taxon>
        <taxon>Planctomycetota</taxon>
        <taxon>Planctomycetia</taxon>
        <taxon>Planctomycetia incertae sedis</taxon>
        <taxon>Saltatorellus</taxon>
    </lineage>
</organism>
<feature type="domain" description="Sialate O-acetylesterase" evidence="3">
    <location>
        <begin position="306"/>
        <end position="547"/>
    </location>
</feature>
<keyword evidence="5" id="KW-1185">Reference proteome</keyword>
<gene>
    <name evidence="4" type="ORF">Poly30_53430</name>
</gene>
<feature type="signal peptide" evidence="2">
    <location>
        <begin position="1"/>
        <end position="25"/>
    </location>
</feature>
<evidence type="ECO:0000256" key="1">
    <source>
        <dbReference type="ARBA" id="ARBA00022801"/>
    </source>
</evidence>
<sequence precursor="true">MNAIAIRLVAVCLLLLPWLTAPAFAHGTAKTLRVFVFAGQSNMVGADSKAADIQRFAPFRGLDEPQPDVRFHYCIGREDKNQSDGWVDLQPLRGDVGPELSFARKVAANIEDPIAIIKVAAGGTTLGEDWNPDEPGGFELYPLALARVREALAELDRKRIAYVVEGFMWHQGENDMFNDEFKAAYARNLANFIASWRRDLEVPDLHFYIGELCTKTVWGMDNRANMHAIEVAQRAVTDADALATYVPTSHVGVEIGGGTGLHYHYGTLGQLEHGMSHADAYLAVAGHAPSVARPLKKWPYRQGEKIQLYVLAGHRNMEGERAFVADLDSVRGAKKLARNDPSVAFRYDIGGGYRVSEGWEPLGPAGFSGTFGPELSFAAELKRSKAGSFAIAKFTHSGSQLLDWTPKGSEAPTRNLYPKFLAFVQESIQSLEERGHEVELAGILYHLGENDMAWSPFRREAARRLGELIAASRKDLGLPELRWIVSQQEPVAGESVDSIDVVSEIEKLAEADPFLVHVKTFDLPGRDEALVLTTPGIVDLGKALAKGAM</sequence>
<dbReference type="OrthoDB" id="9795554at2"/>
<evidence type="ECO:0000259" key="3">
    <source>
        <dbReference type="Pfam" id="PF03629"/>
    </source>
</evidence>
<feature type="domain" description="Sialate O-acetylesterase" evidence="3">
    <location>
        <begin position="32"/>
        <end position="251"/>
    </location>
</feature>
<name>A0A518F0B9_9BACT</name>
<protein>
    <recommendedName>
        <fullName evidence="3">Sialate O-acetylesterase domain-containing protein</fullName>
    </recommendedName>
</protein>
<proteinExistence type="predicted"/>
<dbReference type="Proteomes" id="UP000320390">
    <property type="component" value="Chromosome"/>
</dbReference>
<feature type="chain" id="PRO_5022066286" description="Sialate O-acetylesterase domain-containing protein" evidence="2">
    <location>
        <begin position="26"/>
        <end position="549"/>
    </location>
</feature>